<proteinExistence type="predicted"/>
<gene>
    <name evidence="2" type="ORF">MKW98_000471</name>
</gene>
<dbReference type="AlphaFoldDB" id="A0AAD4X7D0"/>
<evidence type="ECO:0000256" key="1">
    <source>
        <dbReference type="SAM" id="MobiDB-lite"/>
    </source>
</evidence>
<dbReference type="Proteomes" id="UP001202328">
    <property type="component" value="Unassembled WGS sequence"/>
</dbReference>
<accession>A0AAD4X7D0</accession>
<dbReference type="EMBL" id="JAJJMB010014260">
    <property type="protein sequence ID" value="KAI3861519.1"/>
    <property type="molecule type" value="Genomic_DNA"/>
</dbReference>
<evidence type="ECO:0000313" key="3">
    <source>
        <dbReference type="Proteomes" id="UP001202328"/>
    </source>
</evidence>
<name>A0AAD4X7D0_9MAGN</name>
<feature type="non-terminal residue" evidence="2">
    <location>
        <position position="238"/>
    </location>
</feature>
<comment type="caution">
    <text evidence="2">The sequence shown here is derived from an EMBL/GenBank/DDBJ whole genome shotgun (WGS) entry which is preliminary data.</text>
</comment>
<protein>
    <submittedName>
        <fullName evidence="2">Uncharacterized protein</fullName>
    </submittedName>
</protein>
<evidence type="ECO:0000313" key="2">
    <source>
        <dbReference type="EMBL" id="KAI3861519.1"/>
    </source>
</evidence>
<sequence>MFIPNYLLPPPPYHHHIPYTPSPSCFYSPLPLPYYKTYSAPPPTAITTYCFPSSAIPVFSTSTATCSPPNFPNYYKSSLGPGWFESVNHYPSLSQPYSHTSRFQMSDHHPYGSTSVAAEEKDKNVVLEEKLEKPHQANDFHVKAKKKKNIPSRLGGSNHQHHHRQSYFRSDPKRMIWKPKSAISDDTGRNSTVDHDKIMEMLLPSKKIVEETSDDASNNQNVNNNTTLMIRNIPSKFT</sequence>
<feature type="region of interest" description="Disordered" evidence="1">
    <location>
        <begin position="150"/>
        <end position="169"/>
    </location>
</feature>
<keyword evidence="3" id="KW-1185">Reference proteome</keyword>
<organism evidence="2 3">
    <name type="scientific">Papaver atlanticum</name>
    <dbReference type="NCBI Taxonomy" id="357466"/>
    <lineage>
        <taxon>Eukaryota</taxon>
        <taxon>Viridiplantae</taxon>
        <taxon>Streptophyta</taxon>
        <taxon>Embryophyta</taxon>
        <taxon>Tracheophyta</taxon>
        <taxon>Spermatophyta</taxon>
        <taxon>Magnoliopsida</taxon>
        <taxon>Ranunculales</taxon>
        <taxon>Papaveraceae</taxon>
        <taxon>Papaveroideae</taxon>
        <taxon>Papaver</taxon>
    </lineage>
</organism>
<reference evidence="2" key="1">
    <citation type="submission" date="2022-04" db="EMBL/GenBank/DDBJ databases">
        <title>A functionally conserved STORR gene fusion in Papaver species that diverged 16.8 million years ago.</title>
        <authorList>
            <person name="Catania T."/>
        </authorList>
    </citation>
    <scope>NUCLEOTIDE SEQUENCE</scope>
    <source>
        <strain evidence="2">S-188037</strain>
    </source>
</reference>